<accession>A0A852X3E5</accession>
<feature type="transmembrane region" description="Helical" evidence="2">
    <location>
        <begin position="121"/>
        <end position="147"/>
    </location>
</feature>
<sequence length="219" mass="22727">MTQPGPTPPTDPFQGQPSYQGPQQSHPQQGYPQQQGYPPQPAPGMQTWGAQPYGAPRPQAGPRPGAATAAVWLTVLGGVLMLISFIVSAVVTATGDTRDELITDLTTGPDPMSYSAAEGTILVAVVLVVVLGAVLAAVWWGLAAFLARGRGWARITATVLATLAGVVMICGALGLLIDTTGWESVILSALSTVCGIAAVVLLWLPASSRWFEAKALERG</sequence>
<keyword evidence="2" id="KW-0812">Transmembrane</keyword>
<proteinExistence type="predicted"/>
<protein>
    <submittedName>
        <fullName evidence="3">ABC-type Fe3+ transport system permease subunit</fullName>
    </submittedName>
</protein>
<feature type="region of interest" description="Disordered" evidence="1">
    <location>
        <begin position="1"/>
        <end position="61"/>
    </location>
</feature>
<evidence type="ECO:0000256" key="1">
    <source>
        <dbReference type="SAM" id="MobiDB-lite"/>
    </source>
</evidence>
<evidence type="ECO:0000256" key="2">
    <source>
        <dbReference type="SAM" id="Phobius"/>
    </source>
</evidence>
<evidence type="ECO:0000313" key="3">
    <source>
        <dbReference type="EMBL" id="NYG36958.1"/>
    </source>
</evidence>
<gene>
    <name evidence="3" type="ORF">BJY28_001427</name>
</gene>
<feature type="transmembrane region" description="Helical" evidence="2">
    <location>
        <begin position="69"/>
        <end position="91"/>
    </location>
</feature>
<dbReference type="Proteomes" id="UP000592181">
    <property type="component" value="Unassembled WGS sequence"/>
</dbReference>
<evidence type="ECO:0000313" key="4">
    <source>
        <dbReference type="Proteomes" id="UP000592181"/>
    </source>
</evidence>
<comment type="caution">
    <text evidence="3">The sequence shown here is derived from an EMBL/GenBank/DDBJ whole genome shotgun (WGS) entry which is preliminary data.</text>
</comment>
<dbReference type="EMBL" id="JACBZX010000001">
    <property type="protein sequence ID" value="NYG36958.1"/>
    <property type="molecule type" value="Genomic_DNA"/>
</dbReference>
<reference evidence="3 4" key="1">
    <citation type="submission" date="2020-07" db="EMBL/GenBank/DDBJ databases">
        <title>Sequencing the genomes of 1000 actinobacteria strains.</title>
        <authorList>
            <person name="Klenk H.-P."/>
        </authorList>
    </citation>
    <scope>NUCLEOTIDE SEQUENCE [LARGE SCALE GENOMIC DNA]</scope>
    <source>
        <strain evidence="3 4">DSM 24723</strain>
    </source>
</reference>
<keyword evidence="2" id="KW-0472">Membrane</keyword>
<keyword evidence="4" id="KW-1185">Reference proteome</keyword>
<keyword evidence="2" id="KW-1133">Transmembrane helix</keyword>
<name>A0A852X3E5_9MICO</name>
<feature type="compositionally biased region" description="Low complexity" evidence="1">
    <location>
        <begin position="12"/>
        <end position="61"/>
    </location>
</feature>
<feature type="transmembrane region" description="Helical" evidence="2">
    <location>
        <begin position="159"/>
        <end position="179"/>
    </location>
</feature>
<feature type="compositionally biased region" description="Pro residues" evidence="1">
    <location>
        <begin position="1"/>
        <end position="11"/>
    </location>
</feature>
<dbReference type="RefSeq" id="WP_179462394.1">
    <property type="nucleotide sequence ID" value="NZ_JACBZX010000001.1"/>
</dbReference>
<dbReference type="AlphaFoldDB" id="A0A852X3E5"/>
<organism evidence="3 4">
    <name type="scientific">Janibacter alkaliphilus</name>
    <dbReference type="NCBI Taxonomy" id="1069963"/>
    <lineage>
        <taxon>Bacteria</taxon>
        <taxon>Bacillati</taxon>
        <taxon>Actinomycetota</taxon>
        <taxon>Actinomycetes</taxon>
        <taxon>Micrococcales</taxon>
        <taxon>Intrasporangiaceae</taxon>
        <taxon>Janibacter</taxon>
    </lineage>
</organism>
<feature type="transmembrane region" description="Helical" evidence="2">
    <location>
        <begin position="185"/>
        <end position="204"/>
    </location>
</feature>